<reference evidence="1" key="1">
    <citation type="submission" date="2024-06" db="EMBL/GenBank/DDBJ databases">
        <title>High activity and specificity of bacteriophage cocktails against carbapenem-resistant Klebsiella pneumoniae belonging to high-risk clones CG258 and ST307.</title>
        <authorList>
            <person name="Jimenez Quiceno J."/>
            <person name="Salazar Ospina L."/>
            <person name="Tellez Carrasquilla S."/>
        </authorList>
    </citation>
    <scope>NUCLEOTIDE SEQUENCE</scope>
</reference>
<protein>
    <submittedName>
        <fullName evidence="1">Uncharacterized protein</fullName>
    </submittedName>
</protein>
<sequence>MFHFMLTNTVTLRPNEGWWTRYDSNGNAVERYHCKYSVSVNDTAMFGMDLERAIQYYHDN</sequence>
<name>A0AAU8HZ83_9CAUD</name>
<evidence type="ECO:0000313" key="1">
    <source>
        <dbReference type="EMBL" id="XCI77963.1"/>
    </source>
</evidence>
<proteinExistence type="predicted"/>
<dbReference type="EMBL" id="PP895363">
    <property type="protein sequence ID" value="XCI77963.1"/>
    <property type="molecule type" value="Genomic_DNA"/>
</dbReference>
<accession>A0AAU8HZ83</accession>
<organism evidence="1">
    <name type="scientific">Klebsiella phage FKP3</name>
    <dbReference type="NCBI Taxonomy" id="3231233"/>
    <lineage>
        <taxon>Viruses</taxon>
        <taxon>Duplodnaviria</taxon>
        <taxon>Heunggongvirae</taxon>
        <taxon>Uroviricota</taxon>
        <taxon>Caudoviricetes</taxon>
        <taxon>Stephanstirmvirinae</taxon>
        <taxon>Justusliebigvirus</taxon>
    </lineage>
</organism>